<feature type="coiled-coil region" evidence="5">
    <location>
        <begin position="46"/>
        <end position="112"/>
    </location>
</feature>
<dbReference type="OrthoDB" id="311279at2759"/>
<dbReference type="GO" id="GO:0060271">
    <property type="term" value="P:cilium assembly"/>
    <property type="evidence" value="ECO:0007669"/>
    <property type="project" value="TreeGrafter"/>
</dbReference>
<reference evidence="7" key="1">
    <citation type="submission" date="2022-03" db="EMBL/GenBank/DDBJ databases">
        <authorList>
            <person name="Martin C."/>
        </authorList>
    </citation>
    <scope>NUCLEOTIDE SEQUENCE</scope>
</reference>
<organism evidence="7 8">
    <name type="scientific">Owenia fusiformis</name>
    <name type="common">Polychaete worm</name>
    <dbReference type="NCBI Taxonomy" id="6347"/>
    <lineage>
        <taxon>Eukaryota</taxon>
        <taxon>Metazoa</taxon>
        <taxon>Spiralia</taxon>
        <taxon>Lophotrochozoa</taxon>
        <taxon>Annelida</taxon>
        <taxon>Polychaeta</taxon>
        <taxon>Sedentaria</taxon>
        <taxon>Canalipalpata</taxon>
        <taxon>Sabellida</taxon>
        <taxon>Oweniida</taxon>
        <taxon>Oweniidae</taxon>
        <taxon>Owenia</taxon>
    </lineage>
</organism>
<proteinExistence type="predicted"/>
<comment type="caution">
    <text evidence="7">The sequence shown here is derived from an EMBL/GenBank/DDBJ whole genome shotgun (WGS) entry which is preliminary data.</text>
</comment>
<dbReference type="AlphaFoldDB" id="A0A8J1XGI2"/>
<comment type="subcellular location">
    <subcellularLocation>
        <location evidence="1">Cytoplasm</location>
        <location evidence="1">Cytoskeleton</location>
        <location evidence="1">Microtubule organizing center</location>
        <location evidence="1">Centrosome</location>
    </subcellularLocation>
</comment>
<keyword evidence="8" id="KW-1185">Reference proteome</keyword>
<evidence type="ECO:0000256" key="6">
    <source>
        <dbReference type="SAM" id="MobiDB-lite"/>
    </source>
</evidence>
<dbReference type="Gene3D" id="1.10.287.1490">
    <property type="match status" value="1"/>
</dbReference>
<evidence type="ECO:0000256" key="5">
    <source>
        <dbReference type="SAM" id="Coils"/>
    </source>
</evidence>
<gene>
    <name evidence="7" type="ORF">OFUS_LOCUS10315</name>
</gene>
<evidence type="ECO:0000256" key="1">
    <source>
        <dbReference type="ARBA" id="ARBA00004300"/>
    </source>
</evidence>
<feature type="region of interest" description="Disordered" evidence="6">
    <location>
        <begin position="694"/>
        <end position="725"/>
    </location>
</feature>
<dbReference type="Proteomes" id="UP000749559">
    <property type="component" value="Unassembled WGS sequence"/>
</dbReference>
<feature type="coiled-coil region" evidence="5">
    <location>
        <begin position="138"/>
        <end position="179"/>
    </location>
</feature>
<dbReference type="GO" id="GO:0005814">
    <property type="term" value="C:centriole"/>
    <property type="evidence" value="ECO:0007669"/>
    <property type="project" value="TreeGrafter"/>
</dbReference>
<feature type="coiled-coil region" evidence="5">
    <location>
        <begin position="213"/>
        <end position="601"/>
    </location>
</feature>
<evidence type="ECO:0000256" key="4">
    <source>
        <dbReference type="ARBA" id="ARBA00023212"/>
    </source>
</evidence>
<dbReference type="GO" id="GO:0051660">
    <property type="term" value="P:establishment of centrosome localization"/>
    <property type="evidence" value="ECO:0007669"/>
    <property type="project" value="TreeGrafter"/>
</dbReference>
<keyword evidence="2" id="KW-0963">Cytoplasm</keyword>
<dbReference type="GO" id="GO:0097539">
    <property type="term" value="C:ciliary transition fiber"/>
    <property type="evidence" value="ECO:0007669"/>
    <property type="project" value="TreeGrafter"/>
</dbReference>
<keyword evidence="3 5" id="KW-0175">Coiled coil</keyword>
<dbReference type="GO" id="GO:0005813">
    <property type="term" value="C:centrosome"/>
    <property type="evidence" value="ECO:0007669"/>
    <property type="project" value="UniProtKB-SubCell"/>
</dbReference>
<dbReference type="EMBL" id="CAIIXF020000005">
    <property type="protein sequence ID" value="CAH1784057.1"/>
    <property type="molecule type" value="Genomic_DNA"/>
</dbReference>
<accession>A0A8J1XGI2</accession>
<protein>
    <submittedName>
        <fullName evidence="7">Uncharacterized protein</fullName>
    </submittedName>
</protein>
<dbReference type="PANTHER" id="PTHR23170:SF2">
    <property type="entry name" value="CENTROSOMAL PROTEIN OF 83 KDA"/>
    <property type="match status" value="1"/>
</dbReference>
<dbReference type="InterPro" id="IPR052116">
    <property type="entry name" value="Centro_Cilium_Assembly"/>
</dbReference>
<keyword evidence="4" id="KW-0206">Cytoskeleton</keyword>
<evidence type="ECO:0000313" key="7">
    <source>
        <dbReference type="EMBL" id="CAH1784057.1"/>
    </source>
</evidence>
<evidence type="ECO:0000313" key="8">
    <source>
        <dbReference type="Proteomes" id="UP000749559"/>
    </source>
</evidence>
<evidence type="ECO:0000256" key="2">
    <source>
        <dbReference type="ARBA" id="ARBA00022490"/>
    </source>
</evidence>
<sequence length="725" mass="85041">MAQGGVSFLGDSGGRMADQGIDHSILERLTQQTQLQKMLTDEKLLKERHKANYLELKAEFTRCQDENHTLQGDLGTVMEEMKQMQAKYTSLLEQARKEIADKNNELEEVREQSITPQKIDQLKIKIAEDLEGPFKEKFNKLDQDVEQYRNEYNKLRYEYSFLKSEYEHEQQEFKRITDEMKLQHEAEVTNLRKERETVIGKLQQDTSSDNQKCRVLQRENTQLNLKMKSLLAELEEIRAQREHLGLQSDHVARLQSKQITEHSANLRSLETEKESLKLQCDNLHKELTSSTELNNHLTNKVHELEKENIVLKNRAEEVTHKSKVEVTNVKMDAVKERGDLERHRDQLINECEGLRTQLEILQHSVDQQANALVEKERECVRKVQAAREEEWQKTNKIENEKLEYETKLHELERRRIDEETERHSQQEKMEETMKEAAAAKEAAEKEAVILRSKMADHQSVLEQLKHEQSDTNTLRNRIHQLQTELNNVASSDQQQSEQNQKLKNQIEILTNEVKNSREQLRNNKFENEKTLAQHRAAWEDEKRNYDKRVDELDQQVASQNAKIQDGDTEFKKKKKQYAKMVRKLKDRLQLMDAKTEQLSLERDMLKKGVSQEVYLQMKRKLKDLQKRHMEFRSLLVPQVTQVPIGNMTFASVTMDPSIIQFDQQMEHQQDLDLIKQRLDLMDKSQQQQMDELRGAAGQNMDIGPSVLTSTRNDNIGLSDSDVDQS</sequence>
<name>A0A8J1XGI2_OWEFU</name>
<feature type="compositionally biased region" description="Polar residues" evidence="6">
    <location>
        <begin position="706"/>
        <end position="719"/>
    </location>
</feature>
<evidence type="ECO:0000256" key="3">
    <source>
        <dbReference type="ARBA" id="ARBA00023054"/>
    </source>
</evidence>
<dbReference type="PANTHER" id="PTHR23170">
    <property type="entry name" value="NY-REN-58 ANTIGEN"/>
    <property type="match status" value="1"/>
</dbReference>
<dbReference type="GO" id="GO:0005794">
    <property type="term" value="C:Golgi apparatus"/>
    <property type="evidence" value="ECO:0007669"/>
    <property type="project" value="TreeGrafter"/>
</dbReference>